<keyword evidence="1" id="KW-0175">Coiled coil</keyword>
<gene>
    <name evidence="3" type="ORF">FisN_1Hh569</name>
</gene>
<feature type="coiled-coil region" evidence="1">
    <location>
        <begin position="29"/>
        <end position="62"/>
    </location>
</feature>
<dbReference type="EMBL" id="BDSP01000277">
    <property type="protein sequence ID" value="GAX28640.1"/>
    <property type="molecule type" value="Genomic_DNA"/>
</dbReference>
<dbReference type="AlphaFoldDB" id="A0A1Z5KQQ3"/>
<organism evidence="3 4">
    <name type="scientific">Fistulifera solaris</name>
    <name type="common">Oleaginous diatom</name>
    <dbReference type="NCBI Taxonomy" id="1519565"/>
    <lineage>
        <taxon>Eukaryota</taxon>
        <taxon>Sar</taxon>
        <taxon>Stramenopiles</taxon>
        <taxon>Ochrophyta</taxon>
        <taxon>Bacillariophyta</taxon>
        <taxon>Bacillariophyceae</taxon>
        <taxon>Bacillariophycidae</taxon>
        <taxon>Naviculales</taxon>
        <taxon>Naviculaceae</taxon>
        <taxon>Fistulifera</taxon>
    </lineage>
</organism>
<evidence type="ECO:0000313" key="3">
    <source>
        <dbReference type="EMBL" id="GAX28640.1"/>
    </source>
</evidence>
<sequence length="225" mass="26677">MSAFFGEPYYSNNLFGYVSPYQYERQRIMEESRRRRAELQYRRQLEERERRRQAAIMDYQRRLARENALRRQHQRYHHDEEDQEADQYYIVRGSDGCLYRVPARNIVHNKHRYRNQELDEPTLERELHEPEEEDELQAHSSSEDLADNEMKTEETIPSMEAEREVSGEIYEADDISCEGSATASLAAADVVVEDASDDEEEKELKSIWRNRRPSPGALMEPVEAL</sequence>
<proteinExistence type="predicted"/>
<feature type="compositionally biased region" description="Basic and acidic residues" evidence="2">
    <location>
        <begin position="148"/>
        <end position="163"/>
    </location>
</feature>
<evidence type="ECO:0000256" key="1">
    <source>
        <dbReference type="SAM" id="Coils"/>
    </source>
</evidence>
<dbReference type="Proteomes" id="UP000198406">
    <property type="component" value="Unassembled WGS sequence"/>
</dbReference>
<feature type="region of interest" description="Disordered" evidence="2">
    <location>
        <begin position="192"/>
        <end position="225"/>
    </location>
</feature>
<evidence type="ECO:0000256" key="2">
    <source>
        <dbReference type="SAM" id="MobiDB-lite"/>
    </source>
</evidence>
<feature type="region of interest" description="Disordered" evidence="2">
    <location>
        <begin position="126"/>
        <end position="163"/>
    </location>
</feature>
<dbReference type="InParanoid" id="A0A1Z5KQQ3"/>
<reference evidence="3 4" key="1">
    <citation type="journal article" date="2015" name="Plant Cell">
        <title>Oil accumulation by the oleaginous diatom Fistulifera solaris as revealed by the genome and transcriptome.</title>
        <authorList>
            <person name="Tanaka T."/>
            <person name="Maeda Y."/>
            <person name="Veluchamy A."/>
            <person name="Tanaka M."/>
            <person name="Abida H."/>
            <person name="Marechal E."/>
            <person name="Bowler C."/>
            <person name="Muto M."/>
            <person name="Sunaga Y."/>
            <person name="Tanaka M."/>
            <person name="Yoshino T."/>
            <person name="Taniguchi T."/>
            <person name="Fukuda Y."/>
            <person name="Nemoto M."/>
            <person name="Matsumoto M."/>
            <person name="Wong P.S."/>
            <person name="Aburatani S."/>
            <person name="Fujibuchi W."/>
        </authorList>
    </citation>
    <scope>NUCLEOTIDE SEQUENCE [LARGE SCALE GENOMIC DNA]</scope>
    <source>
        <strain evidence="3 4">JPCC DA0580</strain>
    </source>
</reference>
<keyword evidence="4" id="KW-1185">Reference proteome</keyword>
<protein>
    <submittedName>
        <fullName evidence="3">Uncharacterized protein</fullName>
    </submittedName>
</protein>
<name>A0A1Z5KQQ3_FISSO</name>
<evidence type="ECO:0000313" key="4">
    <source>
        <dbReference type="Proteomes" id="UP000198406"/>
    </source>
</evidence>
<feature type="compositionally biased region" description="Acidic residues" evidence="2">
    <location>
        <begin position="192"/>
        <end position="201"/>
    </location>
</feature>
<comment type="caution">
    <text evidence="3">The sequence shown here is derived from an EMBL/GenBank/DDBJ whole genome shotgun (WGS) entry which is preliminary data.</text>
</comment>
<accession>A0A1Z5KQQ3</accession>